<keyword evidence="3" id="KW-1185">Reference proteome</keyword>
<feature type="region of interest" description="Disordered" evidence="1">
    <location>
        <begin position="173"/>
        <end position="193"/>
    </location>
</feature>
<evidence type="ECO:0000313" key="2">
    <source>
        <dbReference type="EMBL" id="RFA08071.1"/>
    </source>
</evidence>
<protein>
    <recommendedName>
        <fullName evidence="4">Abortive infection protein-like C-terminal domain-containing protein</fullName>
    </recommendedName>
</protein>
<proteinExistence type="predicted"/>
<dbReference type="EMBL" id="NBWZ01000001">
    <property type="protein sequence ID" value="RFA08071.1"/>
    <property type="molecule type" value="Genomic_DNA"/>
</dbReference>
<organism evidence="2 3">
    <name type="scientific">Subtercola boreus</name>
    <dbReference type="NCBI Taxonomy" id="120213"/>
    <lineage>
        <taxon>Bacteria</taxon>
        <taxon>Bacillati</taxon>
        <taxon>Actinomycetota</taxon>
        <taxon>Actinomycetes</taxon>
        <taxon>Micrococcales</taxon>
        <taxon>Microbacteriaceae</taxon>
        <taxon>Subtercola</taxon>
    </lineage>
</organism>
<accession>A0A3E0VEA5</accession>
<reference evidence="2 3" key="1">
    <citation type="submission" date="2017-04" db="EMBL/GenBank/DDBJ databases">
        <title>Comparative genome analysis of Subtercola boreus.</title>
        <authorList>
            <person name="Cho Y.-J."/>
            <person name="Cho A."/>
            <person name="Kim O.-S."/>
            <person name="Lee J.-I."/>
        </authorList>
    </citation>
    <scope>NUCLEOTIDE SEQUENCE [LARGE SCALE GENOMIC DNA]</scope>
    <source>
        <strain evidence="2 3">K300</strain>
    </source>
</reference>
<evidence type="ECO:0000256" key="1">
    <source>
        <dbReference type="SAM" id="MobiDB-lite"/>
    </source>
</evidence>
<sequence>MYDGAKFRDAADDILLNHRVEWAFTPGGLVSRGNQELHAEIVKPATELLAADAKYLKVKNAYNKALLELSNGDPGDAITDASSALQEMFRTLGVEGKSASEQAKKALNQGLLKGYDAKLIDTVVRASEWVSAERNNNGDAHKDGSSSLKEDAWLIIHIAGALILRLSGQALRSPQNDQRPAGGGEPVQEGDSF</sequence>
<dbReference type="AlphaFoldDB" id="A0A3E0VEA5"/>
<evidence type="ECO:0000313" key="3">
    <source>
        <dbReference type="Proteomes" id="UP000256486"/>
    </source>
</evidence>
<evidence type="ECO:0008006" key="4">
    <source>
        <dbReference type="Google" id="ProtNLM"/>
    </source>
</evidence>
<name>A0A3E0VEA5_9MICO</name>
<dbReference type="Proteomes" id="UP000256486">
    <property type="component" value="Unassembled WGS sequence"/>
</dbReference>
<gene>
    <name evidence="2" type="ORF">B7R54_01710</name>
</gene>
<comment type="caution">
    <text evidence="2">The sequence shown here is derived from an EMBL/GenBank/DDBJ whole genome shotgun (WGS) entry which is preliminary data.</text>
</comment>